<reference evidence="3" key="1">
    <citation type="journal article" date="2009" name="BMC Bioinformatics">
        <title>The Mycoplasma conjunctivae genome sequencing, annotation and analysis.</title>
        <authorList>
            <person name="Calderon-Copete S.P."/>
            <person name="Wigger G."/>
            <person name="Wunderlin C."/>
            <person name="Schmidheini T."/>
            <person name="Frey J."/>
            <person name="Quail M.A."/>
            <person name="Falquet L."/>
        </authorList>
    </citation>
    <scope>NUCLEOTIDE SEQUENCE [LARGE SCALE GENOMIC DNA]</scope>
    <source>
        <strain evidence="3">ATCC 25834 / NCTC 10147 / HRC/581</strain>
    </source>
</reference>
<dbReference type="HOGENOM" id="CLU_1254778_0_0_14"/>
<feature type="transmembrane region" description="Helical" evidence="1">
    <location>
        <begin position="126"/>
        <end position="145"/>
    </location>
</feature>
<dbReference type="eggNOG" id="ENOG5030MUS">
    <property type="taxonomic scope" value="Bacteria"/>
</dbReference>
<gene>
    <name evidence="2" type="ordered locus">MCJ_001050</name>
</gene>
<name>C5J5Q6_MESCH</name>
<dbReference type="AlphaFoldDB" id="C5J5Q6"/>
<sequence>MVILLQFFIFFIYQVNLKIKYSNFATPFKINIDEIRKTLNKKYNLTFDFKLTNEILFDHISFKNMIIKIPEAYLDESAYGQINLLFFHYFYLNNNKFKLKYNKVLFTTFLIFFHIFIILLTMSLYWISIIFLVISLIILSLDFVLNHKIFWQSFKDCSTFIEAFQDGENYLLMKSYLKYKKIAFWKRYFIFYPLWTKNMVVAFSKWGK</sequence>
<keyword evidence="1" id="KW-0472">Membrane</keyword>
<dbReference type="EMBL" id="FM864216">
    <property type="protein sequence ID" value="CAT04786.1"/>
    <property type="molecule type" value="Genomic_DNA"/>
</dbReference>
<feature type="transmembrane region" description="Helical" evidence="1">
    <location>
        <begin position="104"/>
        <end position="120"/>
    </location>
</feature>
<protein>
    <submittedName>
        <fullName evidence="2">Uncharacterized protein</fullName>
    </submittedName>
</protein>
<evidence type="ECO:0000256" key="1">
    <source>
        <dbReference type="SAM" id="Phobius"/>
    </source>
</evidence>
<organism evidence="2 3">
    <name type="scientific">Mesomycoplasma conjunctivae (strain ATCC 25834 / NCTC 10147 / HRC/581)</name>
    <name type="common">Mycoplasma conjunctivae</name>
    <dbReference type="NCBI Taxonomy" id="572263"/>
    <lineage>
        <taxon>Bacteria</taxon>
        <taxon>Bacillati</taxon>
        <taxon>Mycoplasmatota</taxon>
        <taxon>Mycoplasmoidales</taxon>
        <taxon>Metamycoplasmataceae</taxon>
        <taxon>Mesomycoplasma</taxon>
    </lineage>
</organism>
<evidence type="ECO:0000313" key="2">
    <source>
        <dbReference type="EMBL" id="CAT04786.1"/>
    </source>
</evidence>
<keyword evidence="1" id="KW-1133">Transmembrane helix</keyword>
<keyword evidence="1" id="KW-0812">Transmembrane</keyword>
<accession>C5J5Q6</accession>
<keyword evidence="3" id="KW-1185">Reference proteome</keyword>
<evidence type="ECO:0000313" key="3">
    <source>
        <dbReference type="Proteomes" id="UP000001491"/>
    </source>
</evidence>
<dbReference type="Proteomes" id="UP000001491">
    <property type="component" value="Chromosome"/>
</dbReference>
<proteinExistence type="predicted"/>
<dbReference type="KEGG" id="mco:MCJ_001050"/>